<dbReference type="RefSeq" id="WP_378963464.1">
    <property type="nucleotide sequence ID" value="NZ_JBHSND010000004.1"/>
</dbReference>
<evidence type="ECO:0000313" key="2">
    <source>
        <dbReference type="Proteomes" id="UP001231124"/>
    </source>
</evidence>
<dbReference type="Proteomes" id="UP001231124">
    <property type="component" value="Unassembled WGS sequence"/>
</dbReference>
<comment type="caution">
    <text evidence="1">The sequence shown here is derived from an EMBL/GenBank/DDBJ whole genome shotgun (WGS) entry which is preliminary data.</text>
</comment>
<dbReference type="EMBL" id="JAUSVP010000006">
    <property type="protein sequence ID" value="MDQ0448063.1"/>
    <property type="molecule type" value="Genomic_DNA"/>
</dbReference>
<sequence length="90" mass="9658">MRTIEMWGPWAAGLDPCERLARTRALRAVARIMAGRRAADLCAALARAETDASGLEEAHGALNRLGSLDMRRIVGSYGGLTSAHPSRRVA</sequence>
<organism evidence="1 2">
    <name type="scientific">Methylobacterium aerolatum</name>
    <dbReference type="NCBI Taxonomy" id="418708"/>
    <lineage>
        <taxon>Bacteria</taxon>
        <taxon>Pseudomonadati</taxon>
        <taxon>Pseudomonadota</taxon>
        <taxon>Alphaproteobacteria</taxon>
        <taxon>Hyphomicrobiales</taxon>
        <taxon>Methylobacteriaceae</taxon>
        <taxon>Methylobacterium</taxon>
    </lineage>
</organism>
<proteinExistence type="predicted"/>
<evidence type="ECO:0000313" key="1">
    <source>
        <dbReference type="EMBL" id="MDQ0448063.1"/>
    </source>
</evidence>
<protein>
    <submittedName>
        <fullName evidence="1">Uncharacterized protein</fullName>
    </submittedName>
</protein>
<gene>
    <name evidence="1" type="ORF">QO012_002568</name>
</gene>
<accession>A0ABU0I203</accession>
<reference evidence="1 2" key="1">
    <citation type="submission" date="2023-07" db="EMBL/GenBank/DDBJ databases">
        <title>Genomic Encyclopedia of Type Strains, Phase IV (KMG-IV): sequencing the most valuable type-strain genomes for metagenomic binning, comparative biology and taxonomic classification.</title>
        <authorList>
            <person name="Goeker M."/>
        </authorList>
    </citation>
    <scope>NUCLEOTIDE SEQUENCE [LARGE SCALE GENOMIC DNA]</scope>
    <source>
        <strain evidence="1 2">DSM 19013</strain>
    </source>
</reference>
<name>A0ABU0I203_9HYPH</name>
<keyword evidence="2" id="KW-1185">Reference proteome</keyword>